<dbReference type="AlphaFoldDB" id="A0AAW0WES6"/>
<dbReference type="Proteomes" id="UP001445076">
    <property type="component" value="Unassembled WGS sequence"/>
</dbReference>
<accession>A0AAW0WES6</accession>
<keyword evidence="1" id="KW-0472">Membrane</keyword>
<proteinExistence type="predicted"/>
<reference evidence="2 3" key="1">
    <citation type="journal article" date="2024" name="BMC Genomics">
        <title>Genome assembly of redclaw crayfish (Cherax quadricarinatus) provides insights into its immune adaptation and hypoxia tolerance.</title>
        <authorList>
            <person name="Liu Z."/>
            <person name="Zheng J."/>
            <person name="Li H."/>
            <person name="Fang K."/>
            <person name="Wang S."/>
            <person name="He J."/>
            <person name="Zhou D."/>
            <person name="Weng S."/>
            <person name="Chi M."/>
            <person name="Gu Z."/>
            <person name="He J."/>
            <person name="Li F."/>
            <person name="Wang M."/>
        </authorList>
    </citation>
    <scope>NUCLEOTIDE SEQUENCE [LARGE SCALE GENOMIC DNA]</scope>
    <source>
        <strain evidence="2">ZL_2023a</strain>
    </source>
</reference>
<comment type="caution">
    <text evidence="2">The sequence shown here is derived from an EMBL/GenBank/DDBJ whole genome shotgun (WGS) entry which is preliminary data.</text>
</comment>
<keyword evidence="1" id="KW-1133">Transmembrane helix</keyword>
<protein>
    <submittedName>
        <fullName evidence="2">Uncharacterized protein</fullName>
    </submittedName>
</protein>
<keyword evidence="3" id="KW-1185">Reference proteome</keyword>
<sequence>MVTALKGHRKPTHEYCMTIFVNSVMGTLRFAFLKKTHMFQYRNLCSSVYLQELAHQREFAYCPDIFVLCDSSSVDKLRKQRCCRLGRNSFTEHSKVLHHSELMQHQEHYELY</sequence>
<evidence type="ECO:0000313" key="2">
    <source>
        <dbReference type="EMBL" id="KAK8725952.1"/>
    </source>
</evidence>
<feature type="transmembrane region" description="Helical" evidence="1">
    <location>
        <begin position="12"/>
        <end position="32"/>
    </location>
</feature>
<evidence type="ECO:0000256" key="1">
    <source>
        <dbReference type="SAM" id="Phobius"/>
    </source>
</evidence>
<organism evidence="2 3">
    <name type="scientific">Cherax quadricarinatus</name>
    <name type="common">Australian red claw crayfish</name>
    <dbReference type="NCBI Taxonomy" id="27406"/>
    <lineage>
        <taxon>Eukaryota</taxon>
        <taxon>Metazoa</taxon>
        <taxon>Ecdysozoa</taxon>
        <taxon>Arthropoda</taxon>
        <taxon>Crustacea</taxon>
        <taxon>Multicrustacea</taxon>
        <taxon>Malacostraca</taxon>
        <taxon>Eumalacostraca</taxon>
        <taxon>Eucarida</taxon>
        <taxon>Decapoda</taxon>
        <taxon>Pleocyemata</taxon>
        <taxon>Astacidea</taxon>
        <taxon>Parastacoidea</taxon>
        <taxon>Parastacidae</taxon>
        <taxon>Cherax</taxon>
    </lineage>
</organism>
<keyword evidence="1" id="KW-0812">Transmembrane</keyword>
<name>A0AAW0WES6_CHEQU</name>
<evidence type="ECO:0000313" key="3">
    <source>
        <dbReference type="Proteomes" id="UP001445076"/>
    </source>
</evidence>
<dbReference type="EMBL" id="JARKIK010000081">
    <property type="protein sequence ID" value="KAK8725952.1"/>
    <property type="molecule type" value="Genomic_DNA"/>
</dbReference>
<gene>
    <name evidence="2" type="ORF">OTU49_010570</name>
</gene>